<dbReference type="GO" id="GO:0046872">
    <property type="term" value="F:metal ion binding"/>
    <property type="evidence" value="ECO:0007669"/>
    <property type="project" value="UniProtKB-KW"/>
</dbReference>
<keyword evidence="6" id="KW-1185">Reference proteome</keyword>
<sequence>MPTHMLCRPVFKLCMNKYRQVLLVFYCKIVSPVNVSKAMDLAYGNYGSLFRTGTRKTFFSYQLENYADLYGSSCFHLLDYHPSHDFRAKFKLMPHESPVDQSEADNPQGQVEDQHGQAADGNRFSIGFDMDYNPGRLSITQHGRTHLQICEKRRR</sequence>
<name>A0ABD2HXP9_9BILA</name>
<protein>
    <submittedName>
        <fullName evidence="5">Uncharacterized protein</fullName>
    </submittedName>
</protein>
<keyword evidence="2" id="KW-0378">Hydrolase</keyword>
<dbReference type="PANTHER" id="PTHR12103:SF15">
    <property type="entry name" value="CYTOSOLIC PURINE 5'-NUCLEOTIDASE"/>
    <property type="match status" value="1"/>
</dbReference>
<organism evidence="5 6">
    <name type="scientific">Heterodera trifolii</name>
    <dbReference type="NCBI Taxonomy" id="157864"/>
    <lineage>
        <taxon>Eukaryota</taxon>
        <taxon>Metazoa</taxon>
        <taxon>Ecdysozoa</taxon>
        <taxon>Nematoda</taxon>
        <taxon>Chromadorea</taxon>
        <taxon>Rhabditida</taxon>
        <taxon>Tylenchina</taxon>
        <taxon>Tylenchomorpha</taxon>
        <taxon>Tylenchoidea</taxon>
        <taxon>Heteroderidae</taxon>
        <taxon>Heteroderinae</taxon>
        <taxon>Heterodera</taxon>
    </lineage>
</organism>
<evidence type="ECO:0000313" key="6">
    <source>
        <dbReference type="Proteomes" id="UP001620626"/>
    </source>
</evidence>
<proteinExistence type="predicted"/>
<evidence type="ECO:0000256" key="2">
    <source>
        <dbReference type="ARBA" id="ARBA00022801"/>
    </source>
</evidence>
<keyword evidence="3" id="KW-0460">Magnesium</keyword>
<dbReference type="InterPro" id="IPR008380">
    <property type="entry name" value="HAD-SF_hydro_IG_5-nucl"/>
</dbReference>
<dbReference type="AlphaFoldDB" id="A0ABD2HXP9"/>
<dbReference type="Pfam" id="PF05761">
    <property type="entry name" value="5_nucleotid"/>
    <property type="match status" value="1"/>
</dbReference>
<dbReference type="GO" id="GO:0016787">
    <property type="term" value="F:hydrolase activity"/>
    <property type="evidence" value="ECO:0007669"/>
    <property type="project" value="UniProtKB-KW"/>
</dbReference>
<evidence type="ECO:0000256" key="1">
    <source>
        <dbReference type="ARBA" id="ARBA00022723"/>
    </source>
</evidence>
<evidence type="ECO:0000256" key="3">
    <source>
        <dbReference type="ARBA" id="ARBA00022842"/>
    </source>
</evidence>
<gene>
    <name evidence="5" type="ORF">niasHT_033368</name>
</gene>
<dbReference type="Proteomes" id="UP001620626">
    <property type="component" value="Unassembled WGS sequence"/>
</dbReference>
<dbReference type="InterPro" id="IPR036412">
    <property type="entry name" value="HAD-like_sf"/>
</dbReference>
<dbReference type="PANTHER" id="PTHR12103">
    <property type="entry name" value="5'-NUCLEOTIDASE DOMAIN-CONTAINING"/>
    <property type="match status" value="1"/>
</dbReference>
<feature type="region of interest" description="Disordered" evidence="4">
    <location>
        <begin position="97"/>
        <end position="116"/>
    </location>
</feature>
<accession>A0ABD2HXP9</accession>
<keyword evidence="1" id="KW-0479">Metal-binding</keyword>
<dbReference type="SUPFAM" id="SSF56784">
    <property type="entry name" value="HAD-like"/>
    <property type="match status" value="1"/>
</dbReference>
<evidence type="ECO:0000256" key="4">
    <source>
        <dbReference type="SAM" id="MobiDB-lite"/>
    </source>
</evidence>
<reference evidence="5 6" key="1">
    <citation type="submission" date="2024-10" db="EMBL/GenBank/DDBJ databases">
        <authorList>
            <person name="Kim D."/>
        </authorList>
    </citation>
    <scope>NUCLEOTIDE SEQUENCE [LARGE SCALE GENOMIC DNA]</scope>
    <source>
        <strain evidence="5">BH-2024</strain>
    </source>
</reference>
<comment type="caution">
    <text evidence="5">The sequence shown here is derived from an EMBL/GenBank/DDBJ whole genome shotgun (WGS) entry which is preliminary data.</text>
</comment>
<dbReference type="EMBL" id="JBICBT010001390">
    <property type="protein sequence ID" value="KAL3069791.1"/>
    <property type="molecule type" value="Genomic_DNA"/>
</dbReference>
<evidence type="ECO:0000313" key="5">
    <source>
        <dbReference type="EMBL" id="KAL3069791.1"/>
    </source>
</evidence>